<comment type="subcellular location">
    <subcellularLocation>
        <location evidence="1">Golgi apparatus membrane</location>
        <topology evidence="1">Multi-pass membrane protein</topology>
    </subcellularLocation>
</comment>
<evidence type="ECO:0000256" key="3">
    <source>
        <dbReference type="ARBA" id="ARBA00022502"/>
    </source>
</evidence>
<accession>A0AAV2HY24</accession>
<evidence type="ECO:0000313" key="10">
    <source>
        <dbReference type="EMBL" id="CAL1538446.1"/>
    </source>
</evidence>
<evidence type="ECO:0000313" key="11">
    <source>
        <dbReference type="Proteomes" id="UP001497497"/>
    </source>
</evidence>
<protein>
    <recommendedName>
        <fullName evidence="9">CWH43-like N-terminal domain-containing protein</fullName>
    </recommendedName>
</protein>
<dbReference type="AlphaFoldDB" id="A0AAV2HY24"/>
<keyword evidence="3" id="KW-0337">GPI-anchor biosynthesis</keyword>
<dbReference type="EMBL" id="CAXITT010000299">
    <property type="protein sequence ID" value="CAL1538446.1"/>
    <property type="molecule type" value="Genomic_DNA"/>
</dbReference>
<evidence type="ECO:0000256" key="2">
    <source>
        <dbReference type="ARBA" id="ARBA00007414"/>
    </source>
</evidence>
<sequence length="141" mass="16312">MIHGIVLFKCSLPKLFCATCILPLSGLLFCEIWSLIYVYESSTKTYCLYARNNFMPSVSVAIGSYTPQKYVWNITIAVHTAPRLLMMLAYYNLYKRLFQWEECLSKFFRLLSLMSQLLNMTEILTLIGLSFVTSQDNYGIN</sequence>
<gene>
    <name evidence="10" type="ORF">GSLYS_00012267001</name>
</gene>
<organism evidence="10 11">
    <name type="scientific">Lymnaea stagnalis</name>
    <name type="common">Great pond snail</name>
    <name type="synonym">Helix stagnalis</name>
    <dbReference type="NCBI Taxonomy" id="6523"/>
    <lineage>
        <taxon>Eukaryota</taxon>
        <taxon>Metazoa</taxon>
        <taxon>Spiralia</taxon>
        <taxon>Lophotrochozoa</taxon>
        <taxon>Mollusca</taxon>
        <taxon>Gastropoda</taxon>
        <taxon>Heterobranchia</taxon>
        <taxon>Euthyneura</taxon>
        <taxon>Panpulmonata</taxon>
        <taxon>Hygrophila</taxon>
        <taxon>Lymnaeoidea</taxon>
        <taxon>Lymnaeidae</taxon>
        <taxon>Lymnaea</taxon>
    </lineage>
</organism>
<reference evidence="10 11" key="1">
    <citation type="submission" date="2024-04" db="EMBL/GenBank/DDBJ databases">
        <authorList>
            <consortium name="Genoscope - CEA"/>
            <person name="William W."/>
        </authorList>
    </citation>
    <scope>NUCLEOTIDE SEQUENCE [LARGE SCALE GENOMIC DNA]</scope>
</reference>
<evidence type="ECO:0000256" key="6">
    <source>
        <dbReference type="ARBA" id="ARBA00023034"/>
    </source>
</evidence>
<evidence type="ECO:0000256" key="5">
    <source>
        <dbReference type="ARBA" id="ARBA00022989"/>
    </source>
</evidence>
<evidence type="ECO:0000256" key="1">
    <source>
        <dbReference type="ARBA" id="ARBA00004653"/>
    </source>
</evidence>
<dbReference type="Proteomes" id="UP001497497">
    <property type="component" value="Unassembled WGS sequence"/>
</dbReference>
<comment type="similarity">
    <text evidence="2">Belongs to the PGAP2 family.</text>
</comment>
<dbReference type="PANTHER" id="PTHR12892:SF11">
    <property type="entry name" value="POST-GPI ATTACHMENT TO PROTEINS FACTOR 2"/>
    <property type="match status" value="1"/>
</dbReference>
<keyword evidence="4 8" id="KW-0812">Transmembrane</keyword>
<keyword evidence="11" id="KW-1185">Reference proteome</keyword>
<keyword evidence="7 8" id="KW-0472">Membrane</keyword>
<dbReference type="InterPro" id="IPR039545">
    <property type="entry name" value="PGAP2"/>
</dbReference>
<dbReference type="PANTHER" id="PTHR12892">
    <property type="entry name" value="FGF RECEPTOR ACTIVATING PROTEIN 1"/>
    <property type="match status" value="1"/>
</dbReference>
<feature type="transmembrane region" description="Helical" evidence="8">
    <location>
        <begin position="12"/>
        <end position="36"/>
    </location>
</feature>
<evidence type="ECO:0000259" key="9">
    <source>
        <dbReference type="Pfam" id="PF10277"/>
    </source>
</evidence>
<comment type="caution">
    <text evidence="10">The sequence shown here is derived from an EMBL/GenBank/DDBJ whole genome shotgun (WGS) entry which is preliminary data.</text>
</comment>
<dbReference type="GO" id="GO:0006506">
    <property type="term" value="P:GPI anchor biosynthetic process"/>
    <property type="evidence" value="ECO:0007669"/>
    <property type="project" value="UniProtKB-KW"/>
</dbReference>
<name>A0AAV2HY24_LYMST</name>
<dbReference type="Pfam" id="PF10277">
    <property type="entry name" value="Frag1"/>
    <property type="match status" value="1"/>
</dbReference>
<proteinExistence type="inferred from homology"/>
<evidence type="ECO:0000256" key="4">
    <source>
        <dbReference type="ARBA" id="ARBA00022692"/>
    </source>
</evidence>
<feature type="domain" description="CWH43-like N-terminal" evidence="9">
    <location>
        <begin position="15"/>
        <end position="138"/>
    </location>
</feature>
<dbReference type="GO" id="GO:0005789">
    <property type="term" value="C:endoplasmic reticulum membrane"/>
    <property type="evidence" value="ECO:0007669"/>
    <property type="project" value="TreeGrafter"/>
</dbReference>
<keyword evidence="5 8" id="KW-1133">Transmembrane helix</keyword>
<dbReference type="GO" id="GO:0000139">
    <property type="term" value="C:Golgi membrane"/>
    <property type="evidence" value="ECO:0007669"/>
    <property type="project" value="UniProtKB-SubCell"/>
</dbReference>
<keyword evidence="6" id="KW-0333">Golgi apparatus</keyword>
<dbReference type="InterPro" id="IPR019402">
    <property type="entry name" value="CWH43_N"/>
</dbReference>
<evidence type="ECO:0000256" key="8">
    <source>
        <dbReference type="SAM" id="Phobius"/>
    </source>
</evidence>
<evidence type="ECO:0000256" key="7">
    <source>
        <dbReference type="ARBA" id="ARBA00023136"/>
    </source>
</evidence>